<feature type="transmembrane region" description="Helical" evidence="5">
    <location>
        <begin position="66"/>
        <end position="85"/>
    </location>
</feature>
<dbReference type="GO" id="GO:0016020">
    <property type="term" value="C:membrane"/>
    <property type="evidence" value="ECO:0007669"/>
    <property type="project" value="UniProtKB-SubCell"/>
</dbReference>
<keyword evidence="4 5" id="KW-0472">Membrane</keyword>
<feature type="transmembrane region" description="Helical" evidence="5">
    <location>
        <begin position="385"/>
        <end position="409"/>
    </location>
</feature>
<keyword evidence="2 5" id="KW-0812">Transmembrane</keyword>
<protein>
    <submittedName>
        <fullName evidence="6">Amino acid permease</fullName>
    </submittedName>
</protein>
<dbReference type="KEGG" id="samy:DB32_004772"/>
<sequence length="655" mass="70128">MLSTWRMSLVHLLFGRRLATEEDEGERVGPIAGVPILGLDALASASYGPEALLTVLIGLGTLATQYVPWITLLIVGLLGILYVSYRQTIAAYPSGGGAYSVAKENMGTNASLLAAAALAIDYVLNVAVAVSAGIGALVSAVPTLLSYTVELCLGVVALLTIVNLRGVRASGAAFAIPTYVFVASLFAVIAIGVARTVASGGAPVPVDPPHLATPHATTSLVSLWLLVHAFSSGCTAMTGVEAVSNGVPIFHPPAWVGARRTLTLIVGILVVLLLGVAFLSRAYGITATPPGTAQYESVLSQMVAAVVGRGPFYYVAIGSVVAVLCLSANTSFADFPRLCRIIAVDRFLPEMFVHRGRRLAYSFGILALATTSAVLLVVFEGITDHLIPLFAIGAFLAFTTSQAAMVAHWWRVRGPSWWRHLAVNALGAVATATTLIVIAISKLEDGAWISVVLVAGSILLFKRVRAHYDFVAHATAARDVTLDFRKSEPPIVVVPMLRWDAVTVKALRFAIGFSPEVMAVQVLTGDRDADDLTSRWRHLVVEPADRLGVPAPRLVVIHSRYRELLRTLVRFVRHVSSRHPDREIAVVVPQLVEPRWYQWLLHTPIASLLKTALLLRGGPQIVVINTPWYLDAWIPEQRRLAAPPMRGGLGDAAPT</sequence>
<dbReference type="GO" id="GO:0022857">
    <property type="term" value="F:transmembrane transporter activity"/>
    <property type="evidence" value="ECO:0007669"/>
    <property type="project" value="InterPro"/>
</dbReference>
<feature type="transmembrane region" description="Helical" evidence="5">
    <location>
        <begin position="359"/>
        <end position="379"/>
    </location>
</feature>
<evidence type="ECO:0000256" key="4">
    <source>
        <dbReference type="ARBA" id="ARBA00023136"/>
    </source>
</evidence>
<comment type="subcellular location">
    <subcellularLocation>
        <location evidence="1">Membrane</location>
        <topology evidence="1">Multi-pass membrane protein</topology>
    </subcellularLocation>
</comment>
<feature type="transmembrane region" description="Helical" evidence="5">
    <location>
        <begin position="144"/>
        <end position="164"/>
    </location>
</feature>
<dbReference type="InterPro" id="IPR053153">
    <property type="entry name" value="APC_K+_Transporter"/>
</dbReference>
<dbReference type="AlphaFoldDB" id="A0A0F6W526"/>
<reference evidence="6 7" key="1">
    <citation type="submission" date="2015-03" db="EMBL/GenBank/DDBJ databases">
        <title>Genome assembly of Sandaracinus amylolyticus DSM 53668.</title>
        <authorList>
            <person name="Sharma G."/>
            <person name="Subramanian S."/>
        </authorList>
    </citation>
    <scope>NUCLEOTIDE SEQUENCE [LARGE SCALE GENOMIC DNA]</scope>
    <source>
        <strain evidence="6 7">DSM 53668</strain>
    </source>
</reference>
<feature type="transmembrane region" description="Helical" evidence="5">
    <location>
        <begin position="176"/>
        <end position="198"/>
    </location>
</feature>
<organism evidence="6 7">
    <name type="scientific">Sandaracinus amylolyticus</name>
    <dbReference type="NCBI Taxonomy" id="927083"/>
    <lineage>
        <taxon>Bacteria</taxon>
        <taxon>Pseudomonadati</taxon>
        <taxon>Myxococcota</taxon>
        <taxon>Polyangia</taxon>
        <taxon>Polyangiales</taxon>
        <taxon>Sandaracinaceae</taxon>
        <taxon>Sandaracinus</taxon>
    </lineage>
</organism>
<feature type="transmembrane region" description="Helical" evidence="5">
    <location>
        <begin position="261"/>
        <end position="280"/>
    </location>
</feature>
<accession>A0A0F6W526</accession>
<proteinExistence type="predicted"/>
<dbReference type="Pfam" id="PF13520">
    <property type="entry name" value="AA_permease_2"/>
    <property type="match status" value="1"/>
</dbReference>
<dbReference type="PANTHER" id="PTHR47704">
    <property type="entry name" value="POTASSIUM TRANSPORTER KIMA"/>
    <property type="match status" value="1"/>
</dbReference>
<evidence type="ECO:0000256" key="3">
    <source>
        <dbReference type="ARBA" id="ARBA00022989"/>
    </source>
</evidence>
<evidence type="ECO:0000313" key="7">
    <source>
        <dbReference type="Proteomes" id="UP000034883"/>
    </source>
</evidence>
<dbReference type="Gene3D" id="1.20.1740.10">
    <property type="entry name" value="Amino acid/polyamine transporter I"/>
    <property type="match status" value="1"/>
</dbReference>
<evidence type="ECO:0000256" key="5">
    <source>
        <dbReference type="SAM" id="Phobius"/>
    </source>
</evidence>
<feature type="transmembrane region" description="Helical" evidence="5">
    <location>
        <begin position="446"/>
        <end position="461"/>
    </location>
</feature>
<dbReference type="EMBL" id="CP011125">
    <property type="protein sequence ID" value="AKF07623.1"/>
    <property type="molecule type" value="Genomic_DNA"/>
</dbReference>
<dbReference type="Proteomes" id="UP000034883">
    <property type="component" value="Chromosome"/>
</dbReference>
<evidence type="ECO:0000256" key="1">
    <source>
        <dbReference type="ARBA" id="ARBA00004141"/>
    </source>
</evidence>
<feature type="transmembrane region" description="Helical" evidence="5">
    <location>
        <begin position="421"/>
        <end position="440"/>
    </location>
</feature>
<dbReference type="PANTHER" id="PTHR47704:SF1">
    <property type="entry name" value="POTASSIUM TRANSPORTER KIMA"/>
    <property type="match status" value="1"/>
</dbReference>
<keyword evidence="3 5" id="KW-1133">Transmembrane helix</keyword>
<feature type="transmembrane region" description="Helical" evidence="5">
    <location>
        <begin position="112"/>
        <end position="138"/>
    </location>
</feature>
<name>A0A0F6W526_9BACT</name>
<dbReference type="InterPro" id="IPR002293">
    <property type="entry name" value="AA/rel_permease1"/>
</dbReference>
<evidence type="ECO:0000313" key="6">
    <source>
        <dbReference type="EMBL" id="AKF07623.1"/>
    </source>
</evidence>
<dbReference type="STRING" id="927083.DB32_004772"/>
<feature type="transmembrane region" description="Helical" evidence="5">
    <location>
        <begin position="312"/>
        <end position="332"/>
    </location>
</feature>
<gene>
    <name evidence="6" type="ORF">DB32_004772</name>
</gene>
<evidence type="ECO:0000256" key="2">
    <source>
        <dbReference type="ARBA" id="ARBA00022692"/>
    </source>
</evidence>
<keyword evidence="7" id="KW-1185">Reference proteome</keyword>
<feature type="transmembrane region" description="Helical" evidence="5">
    <location>
        <begin position="218"/>
        <end position="240"/>
    </location>
</feature>